<dbReference type="Proteomes" id="UP000503540">
    <property type="component" value="Chromosome"/>
</dbReference>
<name>A0A6G9YG69_9NOCA</name>
<dbReference type="InterPro" id="IPR011009">
    <property type="entry name" value="Kinase-like_dom_sf"/>
</dbReference>
<organism evidence="2 3">
    <name type="scientific">Nocardia arthritidis</name>
    <dbReference type="NCBI Taxonomy" id="228602"/>
    <lineage>
        <taxon>Bacteria</taxon>
        <taxon>Bacillati</taxon>
        <taxon>Actinomycetota</taxon>
        <taxon>Actinomycetes</taxon>
        <taxon>Mycobacteriales</taxon>
        <taxon>Nocardiaceae</taxon>
        <taxon>Nocardia</taxon>
    </lineage>
</organism>
<accession>A0A6G9YG69</accession>
<protein>
    <submittedName>
        <fullName evidence="2">Phosphotransferase</fullName>
    </submittedName>
</protein>
<dbReference type="InterPro" id="IPR002575">
    <property type="entry name" value="Aminoglycoside_PTrfase"/>
</dbReference>
<sequence>MWAAPPAKNAATSAIILAIMAGVAGIEVVVAHQERATLRVGEMFLKIDVDQAHTDIEVDAMALAPIPTPEVLWRKPPVLALAALRGAPLGRLGRPSTASSAAWVAAGAAVRRLHDAPLPPWPGRNLDGAASELDAECAWLIANDVLPADVVTRNRRAAEAALRPWTPVFAHGDLQVAHVFVDGDEVTGVLDWSEAGPGDALYDLATLTLGHPERLDDVIAGYGADVDRDIVRAWWSLRSLRGVRWLVEHGFDPTLPGCEVDVLRAQAMRG</sequence>
<dbReference type="PANTHER" id="PTHR21310">
    <property type="entry name" value="AMINOGLYCOSIDE PHOSPHOTRANSFERASE-RELATED-RELATED"/>
    <property type="match status" value="1"/>
</dbReference>
<dbReference type="AlphaFoldDB" id="A0A6G9YG69"/>
<evidence type="ECO:0000313" key="3">
    <source>
        <dbReference type="Proteomes" id="UP000503540"/>
    </source>
</evidence>
<dbReference type="GO" id="GO:0016740">
    <property type="term" value="F:transferase activity"/>
    <property type="evidence" value="ECO:0007669"/>
    <property type="project" value="UniProtKB-KW"/>
</dbReference>
<keyword evidence="2" id="KW-0808">Transferase</keyword>
<gene>
    <name evidence="2" type="ORF">F5544_21625</name>
</gene>
<dbReference type="Gene3D" id="3.90.1200.10">
    <property type="match status" value="1"/>
</dbReference>
<dbReference type="EMBL" id="CP046172">
    <property type="protein sequence ID" value="QIS12188.1"/>
    <property type="molecule type" value="Genomic_DNA"/>
</dbReference>
<proteinExistence type="predicted"/>
<evidence type="ECO:0000313" key="2">
    <source>
        <dbReference type="EMBL" id="QIS12188.1"/>
    </source>
</evidence>
<dbReference type="Pfam" id="PF01636">
    <property type="entry name" value="APH"/>
    <property type="match status" value="1"/>
</dbReference>
<dbReference type="PANTHER" id="PTHR21310:SF40">
    <property type="entry name" value="AMINOGLYCOSIDE PHOSPHOTRANSFERASE DOMAIN-CONTAINING PROTEIN-RELATED"/>
    <property type="match status" value="1"/>
</dbReference>
<dbReference type="InterPro" id="IPR051678">
    <property type="entry name" value="AGP_Transferase"/>
</dbReference>
<dbReference type="KEGG" id="nah:F5544_21625"/>
<evidence type="ECO:0000259" key="1">
    <source>
        <dbReference type="Pfam" id="PF01636"/>
    </source>
</evidence>
<reference evidence="2 3" key="1">
    <citation type="journal article" date="2019" name="ACS Chem. Biol.">
        <title>Identification and Mobilization of a Cryptic Antibiotic Biosynthesis Gene Locus from a Human-Pathogenic Nocardia Isolate.</title>
        <authorList>
            <person name="Herisse M."/>
            <person name="Ishida K."/>
            <person name="Porter J.L."/>
            <person name="Howden B."/>
            <person name="Hertweck C."/>
            <person name="Stinear T.P."/>
            <person name="Pidot S.J."/>
        </authorList>
    </citation>
    <scope>NUCLEOTIDE SEQUENCE [LARGE SCALE GENOMIC DNA]</scope>
    <source>
        <strain evidence="2 3">AUSMDU00012717</strain>
    </source>
</reference>
<dbReference type="SUPFAM" id="SSF56112">
    <property type="entry name" value="Protein kinase-like (PK-like)"/>
    <property type="match status" value="1"/>
</dbReference>
<feature type="domain" description="Aminoglycoside phosphotransferase" evidence="1">
    <location>
        <begin position="60"/>
        <end position="228"/>
    </location>
</feature>
<keyword evidence="3" id="KW-1185">Reference proteome</keyword>